<accession>A0A1M5UVJ4</accession>
<dbReference type="Gene3D" id="3.90.1200.10">
    <property type="match status" value="1"/>
</dbReference>
<keyword evidence="2" id="KW-0808">Transferase</keyword>
<dbReference type="InterPro" id="IPR002575">
    <property type="entry name" value="Aminoglycoside_PTrfase"/>
</dbReference>
<evidence type="ECO:0000313" key="3">
    <source>
        <dbReference type="Proteomes" id="UP000184139"/>
    </source>
</evidence>
<name>A0A1M5UVJ4_9BACT</name>
<dbReference type="EMBL" id="FQXS01000006">
    <property type="protein sequence ID" value="SHH66920.1"/>
    <property type="molecule type" value="Genomic_DNA"/>
</dbReference>
<evidence type="ECO:0000313" key="2">
    <source>
        <dbReference type="EMBL" id="SHH66920.1"/>
    </source>
</evidence>
<organism evidence="2 3">
    <name type="scientific">Desulfofustis glycolicus DSM 9705</name>
    <dbReference type="NCBI Taxonomy" id="1121409"/>
    <lineage>
        <taxon>Bacteria</taxon>
        <taxon>Pseudomonadati</taxon>
        <taxon>Thermodesulfobacteriota</taxon>
        <taxon>Desulfobulbia</taxon>
        <taxon>Desulfobulbales</taxon>
        <taxon>Desulfocapsaceae</taxon>
        <taxon>Desulfofustis</taxon>
    </lineage>
</organism>
<dbReference type="SUPFAM" id="SSF56112">
    <property type="entry name" value="Protein kinase-like (PK-like)"/>
    <property type="match status" value="1"/>
</dbReference>
<keyword evidence="3" id="KW-1185">Reference proteome</keyword>
<proteinExistence type="predicted"/>
<protein>
    <submittedName>
        <fullName evidence="2">Phosphotransferase enzyme family protein</fullName>
    </submittedName>
</protein>
<dbReference type="Proteomes" id="UP000184139">
    <property type="component" value="Unassembled WGS sequence"/>
</dbReference>
<dbReference type="STRING" id="1121409.SAMN02745124_01338"/>
<dbReference type="AlphaFoldDB" id="A0A1M5UVJ4"/>
<sequence>MIDIENHAQLLDFLVQSGLLGERSQPLCTTLHGGVSNRTVKISWADGSGWVAKQALEKLRVQADWFSDPKRIHIEAAGLRWLARLIGTTAVPSFVFESHEQRLLIMSAVPEPHQNYKELLLTGLPAPHHAAEFGTLLARLHDNAFAYREELSLEFADTTFFENLRIDPYYIYAGHHLPAAAPFLFRLIDGTRKRRLTLVHGDYSPKNILIHRDRLILLDHEVIHFGDPAFDVGFSMAHFLSKAHARVSLRHQFAALADTYWQSYCHQVAGRPWAVDLERWSINHTLGCLLARVAGKSILEYLSSSQKAAQRMAVQQLIDKPPATMTALIQQFTSRLSDYE</sequence>
<reference evidence="2 3" key="1">
    <citation type="submission" date="2016-11" db="EMBL/GenBank/DDBJ databases">
        <authorList>
            <person name="Jaros S."/>
            <person name="Januszkiewicz K."/>
            <person name="Wedrychowicz H."/>
        </authorList>
    </citation>
    <scope>NUCLEOTIDE SEQUENCE [LARGE SCALE GENOMIC DNA]</scope>
    <source>
        <strain evidence="2 3">DSM 9705</strain>
    </source>
</reference>
<dbReference type="InterPro" id="IPR011009">
    <property type="entry name" value="Kinase-like_dom_sf"/>
</dbReference>
<evidence type="ECO:0000259" key="1">
    <source>
        <dbReference type="Pfam" id="PF01636"/>
    </source>
</evidence>
<feature type="domain" description="Aminoglycoside phosphotransferase" evidence="1">
    <location>
        <begin position="29"/>
        <end position="256"/>
    </location>
</feature>
<dbReference type="GO" id="GO:0016740">
    <property type="term" value="F:transferase activity"/>
    <property type="evidence" value="ECO:0007669"/>
    <property type="project" value="UniProtKB-KW"/>
</dbReference>
<dbReference type="Gene3D" id="3.30.200.20">
    <property type="entry name" value="Phosphorylase Kinase, domain 1"/>
    <property type="match status" value="1"/>
</dbReference>
<dbReference type="Pfam" id="PF01636">
    <property type="entry name" value="APH"/>
    <property type="match status" value="1"/>
</dbReference>
<gene>
    <name evidence="2" type="ORF">SAMN02745124_01338</name>
</gene>